<dbReference type="Proteomes" id="UP000193920">
    <property type="component" value="Unassembled WGS sequence"/>
</dbReference>
<feature type="chain" id="PRO_5012598544" description="DUF4832 domain-containing protein" evidence="1">
    <location>
        <begin position="25"/>
        <end position="996"/>
    </location>
</feature>
<dbReference type="EMBL" id="MCOG01000156">
    <property type="protein sequence ID" value="ORY34358.1"/>
    <property type="molecule type" value="Genomic_DNA"/>
</dbReference>
<dbReference type="InterPro" id="IPR032379">
    <property type="entry name" value="DUF4874"/>
</dbReference>
<accession>A0A1Y2BHV2</accession>
<dbReference type="Pfam" id="PF16173">
    <property type="entry name" value="DUF4874"/>
    <property type="match status" value="1"/>
</dbReference>
<dbReference type="AlphaFoldDB" id="A0A1Y2BHV2"/>
<feature type="domain" description="DUF4874" evidence="3">
    <location>
        <begin position="109"/>
        <end position="271"/>
    </location>
</feature>
<dbReference type="OrthoDB" id="6085154at2759"/>
<keyword evidence="5" id="KW-1185">Reference proteome</keyword>
<dbReference type="InterPro" id="IPR032267">
    <property type="entry name" value="DUF4832"/>
</dbReference>
<sequence length="996" mass="115219">MKLFIPNFILISILLIFNNIEINCKPAPYSVVYDTLSEKYDYNLYRKNIKEKIALKKEKYLDIFSNSTIENDIENIENKNNTFLFKKSNTKLQLINFINYEESLSEVDNPYRGFFKHILVSLKLSGKHVKDNLPSTGLVRLIVDISEFQREELTEDAIDYLKNIFQLIKSNHQTVVIRFSYHKRNSSKNKSTEPELGLVIKHLDQLQDIFKIYEDAIASVECGLFGRYGEMYESDIKEIQNIKMEFINEIIKKWLTILPNSITLSVRTPEHYTNYTGVIRSKISQDQPTSNQEGYRIGIYNDAYFASKNDIGTYSNRKEDIKWLMNQSTHTLYGGEFGNFLGQDMGDITINALEISKEAYQTHTSYLNSEYYEGSIEILSKRKCSDDFGIYSGQTELRYLENHLGYRFVVRRVSLTKEVQKNGIFSMEVEIENVGFANLIKPKIVYVFLTNNNNLSYTLSSIINTDHDDPCQWWSNEKVVYKVEGTLPSNMPNDNYKVYIRIASNGGGGLNGYPIRFANDDENIWNEFLGANYLGDFLVVGSVPELKEYDHFNTYELKDTESAKYHTWHVDSEINPSFLYLSNGIYGHVGEPTEYCLDLSTYVNAGGYNYLSIVKCVNAKHKFLYGKSYSNSVDIYDVNGVHLTDNKGNNVCLYYSITPRIDKCNISSSKRNMSWMIYHLYPGYTPVKFRGMLENQYNQYLGVSELKEYNGFDIGEANSLTYTKYHTWHVVEESVPSLLYLSNGINGNNGEPTNYCLDLGTYVNREGYNYLSIVDCSKAKHKFMFGDSFSSSIDIYKKNGDHLTDKNGYPVCLYYSMTPRIDKCHPSKNIKNIYWNKFTLVTTYTPIRFKGTLYSTQNYYLGVKELKEYDRFNIFELNVDLNPKYRTWHILSENSPSLLYLSDGESDRVGKPTEYCLDLGTNVSDKGYSYLSVVRCSKAQHKFMYDGSASKSISVYTRDGNRITNKKGVNLCLYYSMTPRVDECNLNIKNIIWDKY</sequence>
<evidence type="ECO:0000259" key="3">
    <source>
        <dbReference type="Pfam" id="PF16173"/>
    </source>
</evidence>
<evidence type="ECO:0000313" key="4">
    <source>
        <dbReference type="EMBL" id="ORY34358.1"/>
    </source>
</evidence>
<name>A0A1Y2BHV2_9FUNG</name>
<keyword evidence="1" id="KW-0732">Signal</keyword>
<evidence type="ECO:0008006" key="6">
    <source>
        <dbReference type="Google" id="ProtNLM"/>
    </source>
</evidence>
<comment type="caution">
    <text evidence="4">The sequence shown here is derived from an EMBL/GenBank/DDBJ whole genome shotgun (WGS) entry which is preliminary data.</text>
</comment>
<feature type="domain" description="DUF4832" evidence="2">
    <location>
        <begin position="296"/>
        <end position="519"/>
    </location>
</feature>
<gene>
    <name evidence="4" type="ORF">LY90DRAFT_673242</name>
</gene>
<dbReference type="Pfam" id="PF16116">
    <property type="entry name" value="DUF4832"/>
    <property type="match status" value="1"/>
</dbReference>
<evidence type="ECO:0000259" key="2">
    <source>
        <dbReference type="Pfam" id="PF16116"/>
    </source>
</evidence>
<dbReference type="STRING" id="1754190.A0A1Y2BHV2"/>
<evidence type="ECO:0000313" key="5">
    <source>
        <dbReference type="Proteomes" id="UP000193920"/>
    </source>
</evidence>
<protein>
    <recommendedName>
        <fullName evidence="6">DUF4832 domain-containing protein</fullName>
    </recommendedName>
</protein>
<feature type="signal peptide" evidence="1">
    <location>
        <begin position="1"/>
        <end position="24"/>
    </location>
</feature>
<evidence type="ECO:0000256" key="1">
    <source>
        <dbReference type="SAM" id="SignalP"/>
    </source>
</evidence>
<organism evidence="4 5">
    <name type="scientific">Neocallimastix californiae</name>
    <dbReference type="NCBI Taxonomy" id="1754190"/>
    <lineage>
        <taxon>Eukaryota</taxon>
        <taxon>Fungi</taxon>
        <taxon>Fungi incertae sedis</taxon>
        <taxon>Chytridiomycota</taxon>
        <taxon>Chytridiomycota incertae sedis</taxon>
        <taxon>Neocallimastigomycetes</taxon>
        <taxon>Neocallimastigales</taxon>
        <taxon>Neocallimastigaceae</taxon>
        <taxon>Neocallimastix</taxon>
    </lineage>
</organism>
<proteinExistence type="predicted"/>
<reference evidence="4 5" key="1">
    <citation type="submission" date="2016-08" db="EMBL/GenBank/DDBJ databases">
        <title>A Parts List for Fungal Cellulosomes Revealed by Comparative Genomics.</title>
        <authorList>
            <consortium name="DOE Joint Genome Institute"/>
            <person name="Haitjema C.H."/>
            <person name="Gilmore S.P."/>
            <person name="Henske J.K."/>
            <person name="Solomon K.V."/>
            <person name="De Groot R."/>
            <person name="Kuo A."/>
            <person name="Mondo S.J."/>
            <person name="Salamov A.A."/>
            <person name="Labutti K."/>
            <person name="Zhao Z."/>
            <person name="Chiniquy J."/>
            <person name="Barry K."/>
            <person name="Brewer H.M."/>
            <person name="Purvine S.O."/>
            <person name="Wright A.T."/>
            <person name="Boxma B."/>
            <person name="Van Alen T."/>
            <person name="Hackstein J.H."/>
            <person name="Baker S.E."/>
            <person name="Grigoriev I.V."/>
            <person name="O'Malley M.A."/>
        </authorList>
    </citation>
    <scope>NUCLEOTIDE SEQUENCE [LARGE SCALE GENOMIC DNA]</scope>
    <source>
        <strain evidence="4 5">G1</strain>
    </source>
</reference>